<dbReference type="GO" id="GO:0043885">
    <property type="term" value="F:anaerobic carbon-monoxide dehydrogenase activity"/>
    <property type="evidence" value="ECO:0007669"/>
    <property type="project" value="UniProtKB-EC"/>
</dbReference>
<dbReference type="Pfam" id="PF03450">
    <property type="entry name" value="CO_deh_flav_C"/>
    <property type="match status" value="1"/>
</dbReference>
<organism evidence="5 6">
    <name type="scientific">Moryella indoligenes</name>
    <dbReference type="NCBI Taxonomy" id="371674"/>
    <lineage>
        <taxon>Bacteria</taxon>
        <taxon>Bacillati</taxon>
        <taxon>Bacillota</taxon>
        <taxon>Clostridia</taxon>
        <taxon>Lachnospirales</taxon>
        <taxon>Lachnospiraceae</taxon>
        <taxon>Moryella</taxon>
    </lineage>
</organism>
<accession>A0AAE3V8U1</accession>
<dbReference type="SUPFAM" id="SSF55447">
    <property type="entry name" value="CO dehydrogenase flavoprotein C-terminal domain-like"/>
    <property type="match status" value="1"/>
</dbReference>
<feature type="domain" description="FAD-binding PCMH-type" evidence="4">
    <location>
        <begin position="1"/>
        <end position="174"/>
    </location>
</feature>
<keyword evidence="6" id="KW-1185">Reference proteome</keyword>
<name>A0AAE3V8U1_9FIRM</name>
<keyword evidence="3 5" id="KW-0560">Oxidoreductase</keyword>
<sequence length="287" mass="30667">MSISLIPKNPEELGEALSQLTERSIILGGGTDLIIVMREKLLSPDKLLSLSDIPELREIRVTEDTASIGAMATMTEVEHAFAGYPELRALSEAAGGVGSVQIRNKGTIGGNVANASPAGDLPPVLWMLDAKVELMGPAGALRSVPIRAFIRGVKDTDRAYNEVLTRFIIDRRALAGFETAFEKLGHREQVTISRIGLAAALKRDAQGVVTEARVIAGAIQTKPFRLEAAEQLLIGTKAEPTAALAIAIGDTFEGNTRRRYKAAAAKGVAENLLKRFAKGAKKTEDKS</sequence>
<dbReference type="InterPro" id="IPR002346">
    <property type="entry name" value="Mopterin_DH_FAD-bd"/>
</dbReference>
<dbReference type="InterPro" id="IPR016166">
    <property type="entry name" value="FAD-bd_PCMH"/>
</dbReference>
<dbReference type="PANTHER" id="PTHR42659">
    <property type="entry name" value="XANTHINE DEHYDROGENASE SUBUNIT C-RELATED"/>
    <property type="match status" value="1"/>
</dbReference>
<dbReference type="RefSeq" id="WP_307253088.1">
    <property type="nucleotide sequence ID" value="NZ_JAUSTO010000003.1"/>
</dbReference>
<evidence type="ECO:0000256" key="2">
    <source>
        <dbReference type="ARBA" id="ARBA00022827"/>
    </source>
</evidence>
<evidence type="ECO:0000313" key="5">
    <source>
        <dbReference type="EMBL" id="MDQ0151892.1"/>
    </source>
</evidence>
<dbReference type="EMBL" id="JAUSTO010000003">
    <property type="protein sequence ID" value="MDQ0151892.1"/>
    <property type="molecule type" value="Genomic_DNA"/>
</dbReference>
<evidence type="ECO:0000313" key="6">
    <source>
        <dbReference type="Proteomes" id="UP001241537"/>
    </source>
</evidence>
<dbReference type="EC" id="1.2.7.4" evidence="5"/>
<evidence type="ECO:0000259" key="4">
    <source>
        <dbReference type="PROSITE" id="PS51387"/>
    </source>
</evidence>
<dbReference type="GO" id="GO:0071949">
    <property type="term" value="F:FAD binding"/>
    <property type="evidence" value="ECO:0007669"/>
    <property type="project" value="InterPro"/>
</dbReference>
<gene>
    <name evidence="5" type="ORF">J2S20_000574</name>
</gene>
<dbReference type="InterPro" id="IPR036318">
    <property type="entry name" value="FAD-bd_PCMH-like_sf"/>
</dbReference>
<keyword evidence="2" id="KW-0274">FAD</keyword>
<dbReference type="Gene3D" id="3.30.465.10">
    <property type="match status" value="1"/>
</dbReference>
<protein>
    <submittedName>
        <fullName evidence="5">Carbon-monoxide dehydrogenase medium subunit</fullName>
        <ecNumber evidence="5">1.2.7.4</ecNumber>
    </submittedName>
</protein>
<evidence type="ECO:0000256" key="1">
    <source>
        <dbReference type="ARBA" id="ARBA00022630"/>
    </source>
</evidence>
<dbReference type="SMART" id="SM01092">
    <property type="entry name" value="CO_deh_flav_C"/>
    <property type="match status" value="1"/>
</dbReference>
<evidence type="ECO:0000256" key="3">
    <source>
        <dbReference type="ARBA" id="ARBA00023002"/>
    </source>
</evidence>
<dbReference type="InterPro" id="IPR051312">
    <property type="entry name" value="Diverse_Substr_Oxidored"/>
</dbReference>
<proteinExistence type="predicted"/>
<dbReference type="InterPro" id="IPR016169">
    <property type="entry name" value="FAD-bd_PCMH_sub2"/>
</dbReference>
<comment type="caution">
    <text evidence="5">The sequence shown here is derived from an EMBL/GenBank/DDBJ whole genome shotgun (WGS) entry which is preliminary data.</text>
</comment>
<dbReference type="PANTHER" id="PTHR42659:SF2">
    <property type="entry name" value="XANTHINE DEHYDROGENASE SUBUNIT C-RELATED"/>
    <property type="match status" value="1"/>
</dbReference>
<dbReference type="AlphaFoldDB" id="A0AAE3V8U1"/>
<dbReference type="PROSITE" id="PS51387">
    <property type="entry name" value="FAD_PCMH"/>
    <property type="match status" value="1"/>
</dbReference>
<dbReference type="SUPFAM" id="SSF56176">
    <property type="entry name" value="FAD-binding/transporter-associated domain-like"/>
    <property type="match status" value="1"/>
</dbReference>
<keyword evidence="1" id="KW-0285">Flavoprotein</keyword>
<dbReference type="InterPro" id="IPR005107">
    <property type="entry name" value="CO_DH_flav_C"/>
</dbReference>
<dbReference type="Proteomes" id="UP001241537">
    <property type="component" value="Unassembled WGS sequence"/>
</dbReference>
<dbReference type="Gene3D" id="3.30.390.50">
    <property type="entry name" value="CO dehydrogenase flavoprotein, C-terminal domain"/>
    <property type="match status" value="1"/>
</dbReference>
<dbReference type="InterPro" id="IPR036683">
    <property type="entry name" value="CO_DH_flav_C_dom_sf"/>
</dbReference>
<dbReference type="Gene3D" id="3.30.43.10">
    <property type="entry name" value="Uridine Diphospho-n-acetylenolpyruvylglucosamine Reductase, domain 2"/>
    <property type="match status" value="1"/>
</dbReference>
<dbReference type="InterPro" id="IPR016167">
    <property type="entry name" value="FAD-bd_PCMH_sub1"/>
</dbReference>
<dbReference type="Pfam" id="PF00941">
    <property type="entry name" value="FAD_binding_5"/>
    <property type="match status" value="1"/>
</dbReference>
<reference evidence="5" key="1">
    <citation type="submission" date="2023-07" db="EMBL/GenBank/DDBJ databases">
        <title>Genomic Encyclopedia of Type Strains, Phase IV (KMG-IV): sequencing the most valuable type-strain genomes for metagenomic binning, comparative biology and taxonomic classification.</title>
        <authorList>
            <person name="Goeker M."/>
        </authorList>
    </citation>
    <scope>NUCLEOTIDE SEQUENCE</scope>
    <source>
        <strain evidence="5">DSM 19659</strain>
    </source>
</reference>